<sequence>TTSNSISDHPDTNPNDDLLTFETHATNGPSACSASEPAPNIDPLSPYTDHQSDNRPHHVSFDPKARIIPTQMRGTRPMKRITLGVRGVIPDRDRSDSVPENRFTTEQVN</sequence>
<reference evidence="3" key="1">
    <citation type="submission" date="2014-03" db="EMBL/GenBank/DDBJ databases">
        <title>The Genome Sequence of Puccinia striiformis f. sp. tritici PST-78.</title>
        <authorList>
            <consortium name="The Broad Institute Genome Sequencing Platform"/>
            <person name="Cuomo C."/>
            <person name="Hulbert S."/>
            <person name="Chen X."/>
            <person name="Walker B."/>
            <person name="Young S.K."/>
            <person name="Zeng Q."/>
            <person name="Gargeya S."/>
            <person name="Fitzgerald M."/>
            <person name="Haas B."/>
            <person name="Abouelleil A."/>
            <person name="Alvarado L."/>
            <person name="Arachchi H.M."/>
            <person name="Berlin A.M."/>
            <person name="Chapman S.B."/>
            <person name="Goldberg J."/>
            <person name="Griggs A."/>
            <person name="Gujja S."/>
            <person name="Hansen M."/>
            <person name="Howarth C."/>
            <person name="Imamovic A."/>
            <person name="Larimer J."/>
            <person name="McCowan C."/>
            <person name="Montmayeur A."/>
            <person name="Murphy C."/>
            <person name="Neiman D."/>
            <person name="Pearson M."/>
            <person name="Priest M."/>
            <person name="Roberts A."/>
            <person name="Saif S."/>
            <person name="Shea T."/>
            <person name="Sisk P."/>
            <person name="Sykes S."/>
            <person name="Wortman J."/>
            <person name="Nusbaum C."/>
            <person name="Birren B."/>
        </authorList>
    </citation>
    <scope>NUCLEOTIDE SEQUENCE [LARGE SCALE GENOMIC DNA]</scope>
    <source>
        <strain evidence="3">race PST-78</strain>
    </source>
</reference>
<feature type="region of interest" description="Disordered" evidence="1">
    <location>
        <begin position="1"/>
        <end position="65"/>
    </location>
</feature>
<name>A0A0L0UIP8_9BASI</name>
<comment type="caution">
    <text evidence="2">The sequence shown here is derived from an EMBL/GenBank/DDBJ whole genome shotgun (WGS) entry which is preliminary data.</text>
</comment>
<dbReference type="EMBL" id="AJIL01007681">
    <property type="protein sequence ID" value="KNE86886.1"/>
    <property type="molecule type" value="Genomic_DNA"/>
</dbReference>
<feature type="compositionally biased region" description="Basic and acidic residues" evidence="1">
    <location>
        <begin position="89"/>
        <end position="99"/>
    </location>
</feature>
<feature type="compositionally biased region" description="Polar residues" evidence="1">
    <location>
        <begin position="23"/>
        <end position="33"/>
    </location>
</feature>
<feature type="region of interest" description="Disordered" evidence="1">
    <location>
        <begin position="87"/>
        <end position="109"/>
    </location>
</feature>
<evidence type="ECO:0000313" key="2">
    <source>
        <dbReference type="EMBL" id="KNE86886.1"/>
    </source>
</evidence>
<feature type="non-terminal residue" evidence="2">
    <location>
        <position position="1"/>
    </location>
</feature>
<accession>A0A0L0UIP8</accession>
<dbReference type="AlphaFoldDB" id="A0A0L0UIP8"/>
<keyword evidence="3" id="KW-1185">Reference proteome</keyword>
<evidence type="ECO:0000313" key="3">
    <source>
        <dbReference type="Proteomes" id="UP000054564"/>
    </source>
</evidence>
<feature type="compositionally biased region" description="Basic and acidic residues" evidence="1">
    <location>
        <begin position="50"/>
        <end position="65"/>
    </location>
</feature>
<proteinExistence type="predicted"/>
<dbReference type="Proteomes" id="UP000054564">
    <property type="component" value="Unassembled WGS sequence"/>
</dbReference>
<organism evidence="2 3">
    <name type="scientific">Puccinia striiformis f. sp. tritici PST-78</name>
    <dbReference type="NCBI Taxonomy" id="1165861"/>
    <lineage>
        <taxon>Eukaryota</taxon>
        <taxon>Fungi</taxon>
        <taxon>Dikarya</taxon>
        <taxon>Basidiomycota</taxon>
        <taxon>Pucciniomycotina</taxon>
        <taxon>Pucciniomycetes</taxon>
        <taxon>Pucciniales</taxon>
        <taxon>Pucciniaceae</taxon>
        <taxon>Puccinia</taxon>
    </lineage>
</organism>
<feature type="compositionally biased region" description="Polar residues" evidence="1">
    <location>
        <begin position="1"/>
        <end position="15"/>
    </location>
</feature>
<protein>
    <submittedName>
        <fullName evidence="2">Uncharacterized protein</fullName>
    </submittedName>
</protein>
<evidence type="ECO:0000256" key="1">
    <source>
        <dbReference type="SAM" id="MobiDB-lite"/>
    </source>
</evidence>
<gene>
    <name evidence="2" type="ORF">PSTG_19745</name>
</gene>